<sequence>MADFQEVSYNSPIEGEISENAGNAHEEDGEELTTLDEPVKDTVLRDLKAVAQKFSHIVYPRKNSVLLRDWDLWGPLILCVIMAFLLQGVKDEKTGGGGPQFAQVFVVVWVGAGIVTLNSQLLGGHISFFQSVCVLGYCMFPLVVAMVFCWTVVKLISHQTAILVVLRLIFTSVGYGWSIFASLTFLGDSQPVGRKALAVYPICLFYFILAWMVATYS</sequence>
<proteinExistence type="inferred from homology"/>
<dbReference type="Pfam" id="PF04893">
    <property type="entry name" value="Yip1"/>
    <property type="match status" value="1"/>
</dbReference>
<keyword evidence="4 6" id="KW-1133">Transmembrane helix</keyword>
<comment type="caution">
    <text evidence="9">The sequence shown here is derived from an EMBL/GenBank/DDBJ whole genome shotgun (WGS) entry which is preliminary data.</text>
</comment>
<accession>A0ABP0FVI7</accession>
<comment type="subcellular location">
    <subcellularLocation>
        <location evidence="6">Golgi apparatus membrane</location>
        <topology evidence="6">Multi-pass membrane protein</topology>
    </subcellularLocation>
    <subcellularLocation>
        <location evidence="1">Membrane</location>
        <topology evidence="1">Multi-pass membrane protein</topology>
    </subcellularLocation>
</comment>
<feature type="transmembrane region" description="Helical" evidence="6">
    <location>
        <begin position="165"/>
        <end position="186"/>
    </location>
</feature>
<organism evidence="9 10">
    <name type="scientific">Clavelina lepadiformis</name>
    <name type="common">Light-bulb sea squirt</name>
    <name type="synonym">Ascidia lepadiformis</name>
    <dbReference type="NCBI Taxonomy" id="159417"/>
    <lineage>
        <taxon>Eukaryota</taxon>
        <taxon>Metazoa</taxon>
        <taxon>Chordata</taxon>
        <taxon>Tunicata</taxon>
        <taxon>Ascidiacea</taxon>
        <taxon>Aplousobranchia</taxon>
        <taxon>Clavelinidae</taxon>
        <taxon>Clavelina</taxon>
    </lineage>
</organism>
<dbReference type="EMBL" id="CAWYQH010000097">
    <property type="protein sequence ID" value="CAK8683636.1"/>
    <property type="molecule type" value="Genomic_DNA"/>
</dbReference>
<gene>
    <name evidence="9" type="ORF">CVLEPA_LOCUS14688</name>
</gene>
<dbReference type="PANTHER" id="PTHR21236">
    <property type="entry name" value="GOLGI MEMBRANE PROTEIN YIP1"/>
    <property type="match status" value="1"/>
</dbReference>
<evidence type="ECO:0000256" key="6">
    <source>
        <dbReference type="RuleBase" id="RU361264"/>
    </source>
</evidence>
<feature type="transmembrane region" description="Helical" evidence="6">
    <location>
        <begin position="72"/>
        <end position="89"/>
    </location>
</feature>
<evidence type="ECO:0000256" key="1">
    <source>
        <dbReference type="ARBA" id="ARBA00004141"/>
    </source>
</evidence>
<reference evidence="9 10" key="1">
    <citation type="submission" date="2024-02" db="EMBL/GenBank/DDBJ databases">
        <authorList>
            <person name="Daric V."/>
            <person name="Darras S."/>
        </authorList>
    </citation>
    <scope>NUCLEOTIDE SEQUENCE [LARGE SCALE GENOMIC DNA]</scope>
</reference>
<name>A0ABP0FVI7_CLALP</name>
<evidence type="ECO:0000256" key="4">
    <source>
        <dbReference type="ARBA" id="ARBA00022989"/>
    </source>
</evidence>
<evidence type="ECO:0000259" key="8">
    <source>
        <dbReference type="Pfam" id="PF04893"/>
    </source>
</evidence>
<feature type="transmembrane region" description="Helical" evidence="6">
    <location>
        <begin position="198"/>
        <end position="216"/>
    </location>
</feature>
<evidence type="ECO:0000256" key="5">
    <source>
        <dbReference type="ARBA" id="ARBA00023136"/>
    </source>
</evidence>
<evidence type="ECO:0000256" key="3">
    <source>
        <dbReference type="ARBA" id="ARBA00022692"/>
    </source>
</evidence>
<evidence type="ECO:0000313" key="9">
    <source>
        <dbReference type="EMBL" id="CAK8683636.1"/>
    </source>
</evidence>
<dbReference type="Proteomes" id="UP001642483">
    <property type="component" value="Unassembled WGS sequence"/>
</dbReference>
<evidence type="ECO:0000256" key="7">
    <source>
        <dbReference type="SAM" id="MobiDB-lite"/>
    </source>
</evidence>
<feature type="transmembrane region" description="Helical" evidence="6">
    <location>
        <begin position="101"/>
        <end position="122"/>
    </location>
</feature>
<keyword evidence="3 6" id="KW-0812">Transmembrane</keyword>
<dbReference type="PANTHER" id="PTHR21236:SF1">
    <property type="entry name" value="PROTEIN YIPF6"/>
    <property type="match status" value="1"/>
</dbReference>
<comment type="similarity">
    <text evidence="2 6">Belongs to the YIP1 family.</text>
</comment>
<evidence type="ECO:0000313" key="10">
    <source>
        <dbReference type="Proteomes" id="UP001642483"/>
    </source>
</evidence>
<evidence type="ECO:0000256" key="2">
    <source>
        <dbReference type="ARBA" id="ARBA00010596"/>
    </source>
</evidence>
<feature type="region of interest" description="Disordered" evidence="7">
    <location>
        <begin position="15"/>
        <end position="35"/>
    </location>
</feature>
<keyword evidence="5 6" id="KW-0472">Membrane</keyword>
<feature type="transmembrane region" description="Helical" evidence="6">
    <location>
        <begin position="128"/>
        <end position="153"/>
    </location>
</feature>
<keyword evidence="10" id="KW-1185">Reference proteome</keyword>
<protein>
    <recommendedName>
        <fullName evidence="6">Protein YIPF</fullName>
    </recommendedName>
</protein>
<dbReference type="InterPro" id="IPR045231">
    <property type="entry name" value="Yip1/4-like"/>
</dbReference>
<feature type="domain" description="Yip1" evidence="8">
    <location>
        <begin position="59"/>
        <end position="212"/>
    </location>
</feature>
<dbReference type="InterPro" id="IPR006977">
    <property type="entry name" value="Yip1_dom"/>
</dbReference>